<sequence>MGPGEEGAAGRRQYGRASLSFTDFIAIDWSGQAVERPKGLAVAHARVGTAAPELIDRPWSRRDILEWLRHLADRGVRALIGLDLSPAFPFRDEGAYFPGWKRSPPDGPSLWRLVDELSSADPHLAATSFVSHSVARRHFRQRGDCGDLFPPGRGRFRVCEHGQELLRLSPYSCFNLVGASQVGKSSLTGMRVLHQLRGKLGLWPFDSAPEQGPVLVEIYTALPARLAGMRKGTSKIRDPQALDALLDAFDSKPHLPLSRYDDHATDAILSAAWLRHAADDKALWNPPALTPELARTEGWTFGVP</sequence>
<proteinExistence type="predicted"/>
<protein>
    <recommendedName>
        <fullName evidence="3">DUF429 domain-containing protein</fullName>
    </recommendedName>
</protein>
<dbReference type="EMBL" id="JACIJF010000004">
    <property type="protein sequence ID" value="MBB5710472.1"/>
    <property type="molecule type" value="Genomic_DNA"/>
</dbReference>
<dbReference type="AlphaFoldDB" id="A0A840YQ47"/>
<reference evidence="1 2" key="1">
    <citation type="submission" date="2020-08" db="EMBL/GenBank/DDBJ databases">
        <title>Genomic Encyclopedia of Type Strains, Phase IV (KMG-IV): sequencing the most valuable type-strain genomes for metagenomic binning, comparative biology and taxonomic classification.</title>
        <authorList>
            <person name="Goeker M."/>
        </authorList>
    </citation>
    <scope>NUCLEOTIDE SEQUENCE [LARGE SCALE GENOMIC DNA]</scope>
    <source>
        <strain evidence="1 2">DSM 26736</strain>
    </source>
</reference>
<evidence type="ECO:0000313" key="2">
    <source>
        <dbReference type="Proteomes" id="UP000527143"/>
    </source>
</evidence>
<name>A0A840YQ47_9SPHN</name>
<gene>
    <name evidence="1" type="ORF">FHT02_001703</name>
</gene>
<dbReference type="Proteomes" id="UP000527143">
    <property type="component" value="Unassembled WGS sequence"/>
</dbReference>
<evidence type="ECO:0000313" key="1">
    <source>
        <dbReference type="EMBL" id="MBB5710472.1"/>
    </source>
</evidence>
<evidence type="ECO:0008006" key="3">
    <source>
        <dbReference type="Google" id="ProtNLM"/>
    </source>
</evidence>
<accession>A0A840YQ47</accession>
<organism evidence="1 2">
    <name type="scientific">Sphingomonas xinjiangensis</name>
    <dbReference type="NCBI Taxonomy" id="643568"/>
    <lineage>
        <taxon>Bacteria</taxon>
        <taxon>Pseudomonadati</taxon>
        <taxon>Pseudomonadota</taxon>
        <taxon>Alphaproteobacteria</taxon>
        <taxon>Sphingomonadales</taxon>
        <taxon>Sphingomonadaceae</taxon>
        <taxon>Sphingomonas</taxon>
    </lineage>
</organism>
<comment type="caution">
    <text evidence="1">The sequence shown here is derived from an EMBL/GenBank/DDBJ whole genome shotgun (WGS) entry which is preliminary data.</text>
</comment>
<keyword evidence="2" id="KW-1185">Reference proteome</keyword>
<dbReference type="RefSeq" id="WP_184086455.1">
    <property type="nucleotide sequence ID" value="NZ_JACIJF010000004.1"/>
</dbReference>